<evidence type="ECO:0000313" key="2">
    <source>
        <dbReference type="Proteomes" id="UP001501578"/>
    </source>
</evidence>
<dbReference type="Gene3D" id="2.70.98.10">
    <property type="match status" value="1"/>
</dbReference>
<dbReference type="EMBL" id="BAAAHQ010000036">
    <property type="protein sequence ID" value="GAA0944103.1"/>
    <property type="molecule type" value="Genomic_DNA"/>
</dbReference>
<proteinExistence type="predicted"/>
<dbReference type="Proteomes" id="UP001501578">
    <property type="component" value="Unassembled WGS sequence"/>
</dbReference>
<dbReference type="InterPro" id="IPR008183">
    <property type="entry name" value="Aldose_1/G6P_1-epimerase"/>
</dbReference>
<sequence length="283" mass="30093">MLIGGGYTAEVSVRGAAVRALGHHGRELITSWPEGGPVPHHAGTVLAPWPNRVAAGRYVFDGDTHQLDLTEPRRGNAIHGLVAAVDWEPVESGAAHAVLAHTITPAPGYPFTLALRAEHRLTEDGLTTTLTATNLGERPAPYGCAPHPWLLGDDLLRVPASRVLLTDEALLPLKLADVHTTFYDFRDPRPTSGLDVDHAFTGLSAGEVRVGATRITWDPAVMPWVQVCTGAQLGYPGVAVEPMTCPPDAFNSGTDLVRLAPGGSHSASWTISAVDDRIRSRGK</sequence>
<dbReference type="RefSeq" id="WP_343953267.1">
    <property type="nucleotide sequence ID" value="NZ_BAAAHQ010000036.1"/>
</dbReference>
<keyword evidence="2" id="KW-1185">Reference proteome</keyword>
<accession>A0ABP4B3T8</accession>
<comment type="caution">
    <text evidence="1">The sequence shown here is derived from an EMBL/GenBank/DDBJ whole genome shotgun (WGS) entry which is preliminary data.</text>
</comment>
<dbReference type="InterPro" id="IPR014718">
    <property type="entry name" value="GH-type_carb-bd"/>
</dbReference>
<dbReference type="InterPro" id="IPR011013">
    <property type="entry name" value="Gal_mutarotase_sf_dom"/>
</dbReference>
<reference evidence="2" key="1">
    <citation type="journal article" date="2019" name="Int. J. Syst. Evol. Microbiol.">
        <title>The Global Catalogue of Microorganisms (GCM) 10K type strain sequencing project: providing services to taxonomists for standard genome sequencing and annotation.</title>
        <authorList>
            <consortium name="The Broad Institute Genomics Platform"/>
            <consortium name="The Broad Institute Genome Sequencing Center for Infectious Disease"/>
            <person name="Wu L."/>
            <person name="Ma J."/>
        </authorList>
    </citation>
    <scope>NUCLEOTIDE SEQUENCE [LARGE SCALE GENOMIC DNA]</scope>
    <source>
        <strain evidence="2">JCM 11136</strain>
    </source>
</reference>
<gene>
    <name evidence="1" type="ORF">GCM10009560_57910</name>
</gene>
<dbReference type="Pfam" id="PF01263">
    <property type="entry name" value="Aldose_epim"/>
    <property type="match status" value="1"/>
</dbReference>
<name>A0ABP4B3T8_9ACTN</name>
<protein>
    <submittedName>
        <fullName evidence="1">Aldose 1-epimerase family protein</fullName>
    </submittedName>
</protein>
<organism evidence="1 2">
    <name type="scientific">Nonomuraea longicatena</name>
    <dbReference type="NCBI Taxonomy" id="83682"/>
    <lineage>
        <taxon>Bacteria</taxon>
        <taxon>Bacillati</taxon>
        <taxon>Actinomycetota</taxon>
        <taxon>Actinomycetes</taxon>
        <taxon>Streptosporangiales</taxon>
        <taxon>Streptosporangiaceae</taxon>
        <taxon>Nonomuraea</taxon>
    </lineage>
</organism>
<evidence type="ECO:0000313" key="1">
    <source>
        <dbReference type="EMBL" id="GAA0944103.1"/>
    </source>
</evidence>
<dbReference type="SUPFAM" id="SSF74650">
    <property type="entry name" value="Galactose mutarotase-like"/>
    <property type="match status" value="1"/>
</dbReference>